<reference evidence="5" key="1">
    <citation type="submission" date="2021-03" db="EMBL/GenBank/DDBJ databases">
        <title>Genomic Encyclopedia of Type Strains, Phase IV (KMG-IV): sequencing the most valuable type-strain genomes for metagenomic binning, comparative biology and taxonomic classification.</title>
        <authorList>
            <person name="Goeker M."/>
        </authorList>
    </citation>
    <scope>NUCLEOTIDE SEQUENCE</scope>
    <source>
        <strain evidence="5">DSM 101588</strain>
    </source>
</reference>
<keyword evidence="6" id="KW-1185">Reference proteome</keyword>
<keyword evidence="1 2" id="KW-0238">DNA-binding</keyword>
<dbReference type="Pfam" id="PF00436">
    <property type="entry name" value="SSB"/>
    <property type="match status" value="1"/>
</dbReference>
<feature type="region of interest" description="Disordered" evidence="4">
    <location>
        <begin position="106"/>
        <end position="126"/>
    </location>
</feature>
<dbReference type="Proteomes" id="UP001166402">
    <property type="component" value="Unassembled WGS sequence"/>
</dbReference>
<dbReference type="CDD" id="cd04496">
    <property type="entry name" value="SSB_OBF"/>
    <property type="match status" value="1"/>
</dbReference>
<dbReference type="Gene3D" id="2.40.50.140">
    <property type="entry name" value="Nucleic acid-binding proteins"/>
    <property type="match status" value="1"/>
</dbReference>
<comment type="caution">
    <text evidence="2">Lacks conserved residue(s) required for the propagation of feature annotation.</text>
</comment>
<dbReference type="PANTHER" id="PTHR10302">
    <property type="entry name" value="SINGLE-STRANDED DNA-BINDING PROTEIN"/>
    <property type="match status" value="1"/>
</dbReference>
<protein>
    <recommendedName>
        <fullName evidence="2 3">Single-stranded DNA-binding protein</fullName>
        <shortName evidence="2">SSB</shortName>
    </recommendedName>
</protein>
<dbReference type="InterPro" id="IPR011344">
    <property type="entry name" value="ssDNA-bd"/>
</dbReference>
<feature type="compositionally biased region" description="Low complexity" evidence="4">
    <location>
        <begin position="109"/>
        <end position="119"/>
    </location>
</feature>
<evidence type="ECO:0000256" key="4">
    <source>
        <dbReference type="SAM" id="MobiDB-lite"/>
    </source>
</evidence>
<dbReference type="PANTHER" id="PTHR10302:SF27">
    <property type="entry name" value="SINGLE-STRANDED DNA-BINDING PROTEIN"/>
    <property type="match status" value="1"/>
</dbReference>
<evidence type="ECO:0000256" key="2">
    <source>
        <dbReference type="HAMAP-Rule" id="MF_00984"/>
    </source>
</evidence>
<dbReference type="PIRSF" id="PIRSF002070">
    <property type="entry name" value="SSB"/>
    <property type="match status" value="1"/>
</dbReference>
<comment type="caution">
    <text evidence="5">The sequence shown here is derived from an EMBL/GenBank/DDBJ whole genome shotgun (WGS) entry which is preliminary data.</text>
</comment>
<evidence type="ECO:0000313" key="6">
    <source>
        <dbReference type="Proteomes" id="UP001166402"/>
    </source>
</evidence>
<evidence type="ECO:0000256" key="1">
    <source>
        <dbReference type="ARBA" id="ARBA00023125"/>
    </source>
</evidence>
<name>A0ABS4NAW6_9THEO</name>
<proteinExistence type="inferred from homology"/>
<evidence type="ECO:0000256" key="3">
    <source>
        <dbReference type="PIRNR" id="PIRNR002070"/>
    </source>
</evidence>
<dbReference type="GO" id="GO:0003677">
    <property type="term" value="F:DNA binding"/>
    <property type="evidence" value="ECO:0007669"/>
    <property type="project" value="UniProtKB-KW"/>
</dbReference>
<evidence type="ECO:0000313" key="5">
    <source>
        <dbReference type="EMBL" id="MBP2070803.1"/>
    </source>
</evidence>
<dbReference type="NCBIfam" id="TIGR00621">
    <property type="entry name" value="ssb"/>
    <property type="match status" value="1"/>
</dbReference>
<dbReference type="InterPro" id="IPR000424">
    <property type="entry name" value="Primosome_PriB/ssb"/>
</dbReference>
<organism evidence="5 6">
    <name type="scientific">Thermoanaerobacterium butyriciformans</name>
    <dbReference type="NCBI Taxonomy" id="1702242"/>
    <lineage>
        <taxon>Bacteria</taxon>
        <taxon>Bacillati</taxon>
        <taxon>Bacillota</taxon>
        <taxon>Clostridia</taxon>
        <taxon>Thermoanaerobacterales</taxon>
        <taxon>Thermoanaerobacteraceae</taxon>
        <taxon>Thermoanaerobacterium</taxon>
    </lineage>
</organism>
<accession>A0ABS4NAW6</accession>
<dbReference type="RefSeq" id="WP_209452775.1">
    <property type="nucleotide sequence ID" value="NZ_JAGGLT010000002.1"/>
</dbReference>
<dbReference type="EMBL" id="JAGGLT010000002">
    <property type="protein sequence ID" value="MBP2070803.1"/>
    <property type="molecule type" value="Genomic_DNA"/>
</dbReference>
<dbReference type="HAMAP" id="MF_00984">
    <property type="entry name" value="SSB"/>
    <property type="match status" value="1"/>
</dbReference>
<dbReference type="PROSITE" id="PS50935">
    <property type="entry name" value="SSB"/>
    <property type="match status" value="1"/>
</dbReference>
<comment type="subunit">
    <text evidence="2">Homotetramer.</text>
</comment>
<sequence>MLNKVILIGRLTKDPVEHNTQTGHKAVRFTLAVDRNFKDTNGNRQADFISAVAWNQLADLIGKYCKKGKEIAIVGRLQTGSYTGQDGQKRYTTDVVVEEVQLLADPKVDSNSKNSSNNTADDDFNFDGFEEINTDGLPF</sequence>
<dbReference type="SUPFAM" id="SSF50249">
    <property type="entry name" value="Nucleic acid-binding proteins"/>
    <property type="match status" value="1"/>
</dbReference>
<gene>
    <name evidence="5" type="ORF">J2Z80_000301</name>
</gene>
<dbReference type="InterPro" id="IPR012340">
    <property type="entry name" value="NA-bd_OB-fold"/>
</dbReference>